<evidence type="ECO:0000259" key="4">
    <source>
        <dbReference type="Pfam" id="PF00891"/>
    </source>
</evidence>
<dbReference type="InterPro" id="IPR036390">
    <property type="entry name" value="WH_DNA-bd_sf"/>
</dbReference>
<evidence type="ECO:0000256" key="2">
    <source>
        <dbReference type="ARBA" id="ARBA00022679"/>
    </source>
</evidence>
<dbReference type="PANTHER" id="PTHR43712:SF5">
    <property type="entry name" value="O-METHYLTRANSFERASE ASQN-RELATED"/>
    <property type="match status" value="1"/>
</dbReference>
<dbReference type="InterPro" id="IPR001077">
    <property type="entry name" value="COMT_C"/>
</dbReference>
<keyword evidence="6" id="KW-1185">Reference proteome</keyword>
<keyword evidence="1" id="KW-0489">Methyltransferase</keyword>
<dbReference type="Gene3D" id="3.40.50.150">
    <property type="entry name" value="Vaccinia Virus protein VP39"/>
    <property type="match status" value="1"/>
</dbReference>
<dbReference type="InterPro" id="IPR016461">
    <property type="entry name" value="COMT-like"/>
</dbReference>
<dbReference type="PANTHER" id="PTHR43712">
    <property type="entry name" value="PUTATIVE (AFU_ORTHOLOGUE AFUA_4G14580)-RELATED"/>
    <property type="match status" value="1"/>
</dbReference>
<protein>
    <submittedName>
        <fullName evidence="5">O-methyltransferase-domain-containing protein</fullName>
    </submittedName>
</protein>
<evidence type="ECO:0000256" key="3">
    <source>
        <dbReference type="ARBA" id="ARBA00022691"/>
    </source>
</evidence>
<dbReference type="SUPFAM" id="SSF53335">
    <property type="entry name" value="S-adenosyl-L-methionine-dependent methyltransferases"/>
    <property type="match status" value="1"/>
</dbReference>
<evidence type="ECO:0000256" key="1">
    <source>
        <dbReference type="ARBA" id="ARBA00022603"/>
    </source>
</evidence>
<dbReference type="PROSITE" id="PS51683">
    <property type="entry name" value="SAM_OMT_II"/>
    <property type="match status" value="1"/>
</dbReference>
<comment type="caution">
    <text evidence="5">The sequence shown here is derived from an EMBL/GenBank/DDBJ whole genome shotgun (WGS) entry which is preliminary data.</text>
</comment>
<dbReference type="GO" id="GO:0032259">
    <property type="term" value="P:methylation"/>
    <property type="evidence" value="ECO:0007669"/>
    <property type="project" value="UniProtKB-KW"/>
</dbReference>
<dbReference type="EMBL" id="MU854548">
    <property type="protein sequence ID" value="KAK4033166.1"/>
    <property type="molecule type" value="Genomic_DNA"/>
</dbReference>
<dbReference type="InterPro" id="IPR029063">
    <property type="entry name" value="SAM-dependent_MTases_sf"/>
</dbReference>
<organism evidence="5 6">
    <name type="scientific">Parachaetomium inaequale</name>
    <dbReference type="NCBI Taxonomy" id="2588326"/>
    <lineage>
        <taxon>Eukaryota</taxon>
        <taxon>Fungi</taxon>
        <taxon>Dikarya</taxon>
        <taxon>Ascomycota</taxon>
        <taxon>Pezizomycotina</taxon>
        <taxon>Sordariomycetes</taxon>
        <taxon>Sordariomycetidae</taxon>
        <taxon>Sordariales</taxon>
        <taxon>Chaetomiaceae</taxon>
        <taxon>Parachaetomium</taxon>
    </lineage>
</organism>
<name>A0AAN6P7G7_9PEZI</name>
<dbReference type="Pfam" id="PF00891">
    <property type="entry name" value="Methyltransf_2"/>
    <property type="match status" value="1"/>
</dbReference>
<accession>A0AAN6P7G7</accession>
<dbReference type="GO" id="GO:0008171">
    <property type="term" value="F:O-methyltransferase activity"/>
    <property type="evidence" value="ECO:0007669"/>
    <property type="project" value="InterPro"/>
</dbReference>
<keyword evidence="2" id="KW-0808">Transferase</keyword>
<dbReference type="Proteomes" id="UP001303115">
    <property type="component" value="Unassembled WGS sequence"/>
</dbReference>
<gene>
    <name evidence="5" type="ORF">C8A01DRAFT_50211</name>
</gene>
<dbReference type="InterPro" id="IPR036388">
    <property type="entry name" value="WH-like_DNA-bd_sf"/>
</dbReference>
<evidence type="ECO:0000313" key="5">
    <source>
        <dbReference type="EMBL" id="KAK4033166.1"/>
    </source>
</evidence>
<dbReference type="AlphaFoldDB" id="A0AAN6P7G7"/>
<dbReference type="Gene3D" id="1.10.10.10">
    <property type="entry name" value="Winged helix-like DNA-binding domain superfamily/Winged helix DNA-binding domain"/>
    <property type="match status" value="1"/>
</dbReference>
<reference evidence="6" key="1">
    <citation type="journal article" date="2023" name="Mol. Phylogenet. Evol.">
        <title>Genome-scale phylogeny and comparative genomics of the fungal order Sordariales.</title>
        <authorList>
            <person name="Hensen N."/>
            <person name="Bonometti L."/>
            <person name="Westerberg I."/>
            <person name="Brannstrom I.O."/>
            <person name="Guillou S."/>
            <person name="Cros-Aarteil S."/>
            <person name="Calhoun S."/>
            <person name="Haridas S."/>
            <person name="Kuo A."/>
            <person name="Mondo S."/>
            <person name="Pangilinan J."/>
            <person name="Riley R."/>
            <person name="LaButti K."/>
            <person name="Andreopoulos B."/>
            <person name="Lipzen A."/>
            <person name="Chen C."/>
            <person name="Yan M."/>
            <person name="Daum C."/>
            <person name="Ng V."/>
            <person name="Clum A."/>
            <person name="Steindorff A."/>
            <person name="Ohm R.A."/>
            <person name="Martin F."/>
            <person name="Silar P."/>
            <person name="Natvig D.O."/>
            <person name="Lalanne C."/>
            <person name="Gautier V."/>
            <person name="Ament-Velasquez S.L."/>
            <person name="Kruys A."/>
            <person name="Hutchinson M.I."/>
            <person name="Powell A.J."/>
            <person name="Barry K."/>
            <person name="Miller A.N."/>
            <person name="Grigoriev I.V."/>
            <person name="Debuchy R."/>
            <person name="Gladieux P."/>
            <person name="Hiltunen Thoren M."/>
            <person name="Johannesson H."/>
        </authorList>
    </citation>
    <scope>NUCLEOTIDE SEQUENCE [LARGE SCALE GENOMIC DNA]</scope>
    <source>
        <strain evidence="6">CBS 284.82</strain>
    </source>
</reference>
<evidence type="ECO:0000313" key="6">
    <source>
        <dbReference type="Proteomes" id="UP001303115"/>
    </source>
</evidence>
<proteinExistence type="predicted"/>
<dbReference type="SUPFAM" id="SSF46785">
    <property type="entry name" value="Winged helix' DNA-binding domain"/>
    <property type="match status" value="1"/>
</dbReference>
<sequence>MAPTTDILSQLAEEISRNTSTIVDYLKSNNLPQPSFGPDGPSHPIPTTATDEKLSAARHALIGASKALHALAVGPAETTRLFCFNELYLLGTMQVLCHFNVPQQVPVDGEINMGELSAKTGLREELLARFLRMAAVNYYFSEPRPGVVAHTAWSKTLASDEKMRACVWFRHAEMMPSVAKLVEAVEKFPSSAEPQDAAFSLAFGDTFFDYKEKHPDHMVKFGLFVDAFASGIEADTAESIARAYAWETLPAGSLVVDVGGGRGHISTAIAREHAHLKFQVQDFSDLAEESGLLQKTAGVSDRVQFCPHSFFDPQPETSRGAAVYFLRNIMHNWSDLYCRKILKPIVEAMSPDSRLVICDIVLAEPNTIPNTQEARVRALDLTMLSMFNAKERSYWDWQELFTSVDARLKIVAVAGRPKLGTDSLIEAQLVL</sequence>
<feature type="domain" description="O-methyltransferase C-terminal" evidence="4">
    <location>
        <begin position="196"/>
        <end position="403"/>
    </location>
</feature>
<keyword evidence="3" id="KW-0949">S-adenosyl-L-methionine</keyword>